<keyword evidence="10" id="KW-1185">Reference proteome</keyword>
<evidence type="ECO:0000256" key="5">
    <source>
        <dbReference type="ARBA" id="ARBA00022989"/>
    </source>
</evidence>
<evidence type="ECO:0000313" key="9">
    <source>
        <dbReference type="EMBL" id="PGH28531.1"/>
    </source>
</evidence>
<dbReference type="EMBL" id="PDND01000383">
    <property type="protein sequence ID" value="PGH28531.1"/>
    <property type="molecule type" value="Genomic_DNA"/>
</dbReference>
<proteinExistence type="inferred from homology"/>
<feature type="transmembrane region" description="Helical" evidence="8">
    <location>
        <begin position="246"/>
        <end position="268"/>
    </location>
</feature>
<comment type="similarity">
    <text evidence="2">Belongs to the oligopeptide OPT transporter family.</text>
</comment>
<feature type="transmembrane region" description="Helical" evidence="8">
    <location>
        <begin position="638"/>
        <end position="661"/>
    </location>
</feature>
<feature type="transmembrane region" description="Helical" evidence="8">
    <location>
        <begin position="443"/>
        <end position="462"/>
    </location>
</feature>
<keyword evidence="5 8" id="KW-1133">Transmembrane helix</keyword>
<feature type="transmembrane region" description="Helical" evidence="8">
    <location>
        <begin position="110"/>
        <end position="129"/>
    </location>
</feature>
<accession>A0A2B7Z588</accession>
<dbReference type="AlphaFoldDB" id="A0A2B7Z588"/>
<feature type="compositionally biased region" description="Polar residues" evidence="7">
    <location>
        <begin position="1"/>
        <end position="10"/>
    </location>
</feature>
<feature type="region of interest" description="Disordered" evidence="7">
    <location>
        <begin position="1"/>
        <end position="56"/>
    </location>
</feature>
<feature type="transmembrane region" description="Helical" evidence="8">
    <location>
        <begin position="564"/>
        <end position="585"/>
    </location>
</feature>
<reference evidence="9 10" key="1">
    <citation type="submission" date="2017-10" db="EMBL/GenBank/DDBJ databases">
        <title>Comparative genomics in systemic dimorphic fungi from Ajellomycetaceae.</title>
        <authorList>
            <person name="Munoz J.F."/>
            <person name="Mcewen J.G."/>
            <person name="Clay O.K."/>
            <person name="Cuomo C.A."/>
        </authorList>
    </citation>
    <scope>NUCLEOTIDE SEQUENCE [LARGE SCALE GENOMIC DNA]</scope>
    <source>
        <strain evidence="9 10">UAMH4076</strain>
    </source>
</reference>
<feature type="transmembrane region" description="Helical" evidence="8">
    <location>
        <begin position="308"/>
        <end position="329"/>
    </location>
</feature>
<organism evidence="9 10">
    <name type="scientific">[Emmonsia] crescens</name>
    <dbReference type="NCBI Taxonomy" id="73230"/>
    <lineage>
        <taxon>Eukaryota</taxon>
        <taxon>Fungi</taxon>
        <taxon>Dikarya</taxon>
        <taxon>Ascomycota</taxon>
        <taxon>Pezizomycotina</taxon>
        <taxon>Eurotiomycetes</taxon>
        <taxon>Eurotiomycetidae</taxon>
        <taxon>Onygenales</taxon>
        <taxon>Ajellomycetaceae</taxon>
        <taxon>Emergomyces</taxon>
    </lineage>
</organism>
<dbReference type="NCBIfam" id="TIGR00728">
    <property type="entry name" value="OPT_sfam"/>
    <property type="match status" value="1"/>
</dbReference>
<evidence type="ECO:0000313" key="10">
    <source>
        <dbReference type="Proteomes" id="UP000226031"/>
    </source>
</evidence>
<dbReference type="VEuPathDB" id="FungiDB:EMCG_09715"/>
<keyword evidence="3" id="KW-0813">Transport</keyword>
<dbReference type="PANTHER" id="PTHR31645">
    <property type="entry name" value="OLIGOPEPTIDE TRANSPORTER YGL114W-RELATED"/>
    <property type="match status" value="1"/>
</dbReference>
<dbReference type="GO" id="GO:0035673">
    <property type="term" value="F:oligopeptide transmembrane transporter activity"/>
    <property type="evidence" value="ECO:0007669"/>
    <property type="project" value="InterPro"/>
</dbReference>
<feature type="transmembrane region" description="Helical" evidence="8">
    <location>
        <begin position="274"/>
        <end position="296"/>
    </location>
</feature>
<feature type="transmembrane region" description="Helical" evidence="8">
    <location>
        <begin position="180"/>
        <end position="201"/>
    </location>
</feature>
<dbReference type="STRING" id="73230.A0A2B7Z588"/>
<dbReference type="GO" id="GO:0000329">
    <property type="term" value="C:fungal-type vacuole membrane"/>
    <property type="evidence" value="ECO:0007669"/>
    <property type="project" value="TreeGrafter"/>
</dbReference>
<evidence type="ECO:0000256" key="2">
    <source>
        <dbReference type="ARBA" id="ARBA00008807"/>
    </source>
</evidence>
<feature type="transmembrane region" description="Helical" evidence="8">
    <location>
        <begin position="374"/>
        <end position="393"/>
    </location>
</feature>
<dbReference type="InterPro" id="IPR004813">
    <property type="entry name" value="OPT"/>
</dbReference>
<evidence type="ECO:0000256" key="7">
    <source>
        <dbReference type="SAM" id="MobiDB-lite"/>
    </source>
</evidence>
<keyword evidence="6 8" id="KW-0472">Membrane</keyword>
<gene>
    <name evidence="9" type="ORF">GX50_08728</name>
</gene>
<dbReference type="Pfam" id="PF03169">
    <property type="entry name" value="OPT"/>
    <property type="match status" value="1"/>
</dbReference>
<evidence type="ECO:0000256" key="1">
    <source>
        <dbReference type="ARBA" id="ARBA00004141"/>
    </source>
</evidence>
<dbReference type="Proteomes" id="UP000226031">
    <property type="component" value="Unassembled WGS sequence"/>
</dbReference>
<feature type="transmembrane region" description="Helical" evidence="8">
    <location>
        <begin position="149"/>
        <end position="168"/>
    </location>
</feature>
<sequence>MRQTSVSNPRYSALPGGSGGTELQDLSRQTPYTRGGEEGDEDVQSDGSDVLDGDTIVSEGGDLHEDKFSPFPDMHHDSNPIFTFRALLIGCLCGALVNASNIYLGLKAGWTTSANIFGSIVGFAVLRSWTKYTSENNFGPHENNIVQTAATAAGGLSNVFVSAIPALYQLELLSVPAKDFFRIVTLTAIGGYFGLLSIAPLRNFFLVQVARELNLIFPSSAATAITIRSMHQAASGASMARQKLAALLYAFIFAVLLRVASQYAIGILWDWHPFTWLVGSGIFVDWAMSMESWGWFVEWTPAFIGSGMLVGINVAASFTAGSVLAWGIIGPYLVSHGMAFGEPASTDSKWSNLMSYSSLSKDFATASHPSPRYWLLWPGVITMAAVALAELACQWRVFWIIARDSTRVVLSTLARLREGNYRYSPLTEKEENGTSDSKDSIRVWMWLPGLIVIIIVACPALKYQFGMRVTESLLALFLAFILSLMAIQATGATDTTPLGVLSKVSQVTLSSTTQDQTIQNSQRLNLLGGALTNIGASQACDLMGDFRVGYLLGTSPRLQYATQLIGTLFATFFAPSIFLMFATAYPCILSTENNPSNSTNSPTALTNHCEFSSPSVAAWRAVAVAATEPTLPIPRTSLIFSLVMAIFGVLMVIIRHSVWVGKWERMRAYHPNVMILAMAFTLPSPQYGIAMLIGSLVAAVWQWKAPSGFEAFGYAVAAGFMAGEGIGGTINAMLSVFGLGGERLGTRVGCPAGRC</sequence>
<evidence type="ECO:0000256" key="8">
    <source>
        <dbReference type="SAM" id="Phobius"/>
    </source>
</evidence>
<protein>
    <submittedName>
        <fullName evidence="9">Uncharacterized protein</fullName>
    </submittedName>
</protein>
<evidence type="ECO:0000256" key="3">
    <source>
        <dbReference type="ARBA" id="ARBA00022448"/>
    </source>
</evidence>
<evidence type="ECO:0000256" key="6">
    <source>
        <dbReference type="ARBA" id="ARBA00023136"/>
    </source>
</evidence>
<feature type="transmembrane region" description="Helical" evidence="8">
    <location>
        <begin position="673"/>
        <end position="700"/>
    </location>
</feature>
<dbReference type="PANTHER" id="PTHR31645:SF3">
    <property type="entry name" value="OLIGOPEPTIDE TRANSPORTER"/>
    <property type="match status" value="1"/>
</dbReference>
<comment type="caution">
    <text evidence="9">The sequence shown here is derived from an EMBL/GenBank/DDBJ whole genome shotgun (WGS) entry which is preliminary data.</text>
</comment>
<feature type="transmembrane region" description="Helical" evidence="8">
    <location>
        <begin position="82"/>
        <end position="104"/>
    </location>
</feature>
<feature type="compositionally biased region" description="Acidic residues" evidence="7">
    <location>
        <begin position="38"/>
        <end position="52"/>
    </location>
</feature>
<comment type="subcellular location">
    <subcellularLocation>
        <location evidence="1">Membrane</location>
        <topology evidence="1">Multi-pass membrane protein</topology>
    </subcellularLocation>
</comment>
<evidence type="ECO:0000256" key="4">
    <source>
        <dbReference type="ARBA" id="ARBA00022692"/>
    </source>
</evidence>
<dbReference type="InterPro" id="IPR045035">
    <property type="entry name" value="YSL-like"/>
</dbReference>
<feature type="transmembrane region" description="Helical" evidence="8">
    <location>
        <begin position="474"/>
        <end position="493"/>
    </location>
</feature>
<name>A0A2B7Z588_9EURO</name>
<keyword evidence="4 8" id="KW-0812">Transmembrane</keyword>
<feature type="transmembrane region" description="Helical" evidence="8">
    <location>
        <begin position="712"/>
        <end position="737"/>
    </location>
</feature>